<gene>
    <name evidence="2" type="ORF">PILCRDRAFT_41804</name>
</gene>
<dbReference type="SUPFAM" id="SSF54695">
    <property type="entry name" value="POZ domain"/>
    <property type="match status" value="1"/>
</dbReference>
<organism evidence="2 3">
    <name type="scientific">Piloderma croceum (strain F 1598)</name>
    <dbReference type="NCBI Taxonomy" id="765440"/>
    <lineage>
        <taxon>Eukaryota</taxon>
        <taxon>Fungi</taxon>
        <taxon>Dikarya</taxon>
        <taxon>Basidiomycota</taxon>
        <taxon>Agaricomycotina</taxon>
        <taxon>Agaricomycetes</taxon>
        <taxon>Agaricomycetidae</taxon>
        <taxon>Atheliales</taxon>
        <taxon>Atheliaceae</taxon>
        <taxon>Piloderma</taxon>
    </lineage>
</organism>
<accession>A0A0C3BUW7</accession>
<dbReference type="OrthoDB" id="3357985at2759"/>
<reference evidence="3" key="2">
    <citation type="submission" date="2015-01" db="EMBL/GenBank/DDBJ databases">
        <title>Evolutionary Origins and Diversification of the Mycorrhizal Mutualists.</title>
        <authorList>
            <consortium name="DOE Joint Genome Institute"/>
            <consortium name="Mycorrhizal Genomics Consortium"/>
            <person name="Kohler A."/>
            <person name="Kuo A."/>
            <person name="Nagy L.G."/>
            <person name="Floudas D."/>
            <person name="Copeland A."/>
            <person name="Barry K.W."/>
            <person name="Cichocki N."/>
            <person name="Veneault-Fourrey C."/>
            <person name="LaButti K."/>
            <person name="Lindquist E.A."/>
            <person name="Lipzen A."/>
            <person name="Lundell T."/>
            <person name="Morin E."/>
            <person name="Murat C."/>
            <person name="Riley R."/>
            <person name="Ohm R."/>
            <person name="Sun H."/>
            <person name="Tunlid A."/>
            <person name="Henrissat B."/>
            <person name="Grigoriev I.V."/>
            <person name="Hibbett D.S."/>
            <person name="Martin F."/>
        </authorList>
    </citation>
    <scope>NUCLEOTIDE SEQUENCE [LARGE SCALE GENOMIC DNA]</scope>
    <source>
        <strain evidence="3">F 1598</strain>
    </source>
</reference>
<dbReference type="HOGENOM" id="CLU_052397_3_1_1"/>
<keyword evidence="3" id="KW-1185">Reference proteome</keyword>
<dbReference type="InterPro" id="IPR011333">
    <property type="entry name" value="SKP1/BTB/POZ_sf"/>
</dbReference>
<dbReference type="InterPro" id="IPR000210">
    <property type="entry name" value="BTB/POZ_dom"/>
</dbReference>
<dbReference type="AlphaFoldDB" id="A0A0C3BUW7"/>
<feature type="non-terminal residue" evidence="2">
    <location>
        <position position="1"/>
    </location>
</feature>
<proteinExistence type="predicted"/>
<feature type="non-terminal residue" evidence="2">
    <location>
        <position position="133"/>
    </location>
</feature>
<evidence type="ECO:0000313" key="3">
    <source>
        <dbReference type="Proteomes" id="UP000054166"/>
    </source>
</evidence>
<dbReference type="Gene3D" id="3.30.710.10">
    <property type="entry name" value="Potassium Channel Kv1.1, Chain A"/>
    <property type="match status" value="1"/>
</dbReference>
<dbReference type="Pfam" id="PF00651">
    <property type="entry name" value="BTB"/>
    <property type="match status" value="1"/>
</dbReference>
<name>A0A0C3BUW7_PILCF</name>
<evidence type="ECO:0000259" key="1">
    <source>
        <dbReference type="PROSITE" id="PS50097"/>
    </source>
</evidence>
<sequence length="133" mass="14752">EAPFDRPDADVIIRSSDNVDFRVLKLLLSLASPFFDDMFGLPQGTIGAIHEKQETRDDLPVIQITENSQVVTILLKLCYPITIAPAPALDSVEMVLAVMEAAIKYGIEEVELYVREALIKPPLVEENPTQVFA</sequence>
<dbReference type="PROSITE" id="PS50097">
    <property type="entry name" value="BTB"/>
    <property type="match status" value="1"/>
</dbReference>
<protein>
    <recommendedName>
        <fullName evidence="1">BTB domain-containing protein</fullName>
    </recommendedName>
</protein>
<reference evidence="2 3" key="1">
    <citation type="submission" date="2014-04" db="EMBL/GenBank/DDBJ databases">
        <authorList>
            <consortium name="DOE Joint Genome Institute"/>
            <person name="Kuo A."/>
            <person name="Tarkka M."/>
            <person name="Buscot F."/>
            <person name="Kohler A."/>
            <person name="Nagy L.G."/>
            <person name="Floudas D."/>
            <person name="Copeland A."/>
            <person name="Barry K.W."/>
            <person name="Cichocki N."/>
            <person name="Veneault-Fourrey C."/>
            <person name="LaButti K."/>
            <person name="Lindquist E.A."/>
            <person name="Lipzen A."/>
            <person name="Lundell T."/>
            <person name="Morin E."/>
            <person name="Murat C."/>
            <person name="Sun H."/>
            <person name="Tunlid A."/>
            <person name="Henrissat B."/>
            <person name="Grigoriev I.V."/>
            <person name="Hibbett D.S."/>
            <person name="Martin F."/>
            <person name="Nordberg H.P."/>
            <person name="Cantor M.N."/>
            <person name="Hua S.X."/>
        </authorList>
    </citation>
    <scope>NUCLEOTIDE SEQUENCE [LARGE SCALE GENOMIC DNA]</scope>
    <source>
        <strain evidence="2 3">F 1598</strain>
    </source>
</reference>
<feature type="domain" description="BTB" evidence="1">
    <location>
        <begin position="9"/>
        <end position="87"/>
    </location>
</feature>
<evidence type="ECO:0000313" key="2">
    <source>
        <dbReference type="EMBL" id="KIM90348.1"/>
    </source>
</evidence>
<dbReference type="EMBL" id="KN832973">
    <property type="protein sequence ID" value="KIM90348.1"/>
    <property type="molecule type" value="Genomic_DNA"/>
</dbReference>
<dbReference type="Proteomes" id="UP000054166">
    <property type="component" value="Unassembled WGS sequence"/>
</dbReference>
<dbReference type="InParanoid" id="A0A0C3BUW7"/>
<dbReference type="CDD" id="cd18186">
    <property type="entry name" value="BTB_POZ_ZBTB_KLHL-like"/>
    <property type="match status" value="1"/>
</dbReference>
<dbReference type="SMART" id="SM00225">
    <property type="entry name" value="BTB"/>
    <property type="match status" value="1"/>
</dbReference>